<dbReference type="Proteomes" id="UP000001542">
    <property type="component" value="Unassembled WGS sequence"/>
</dbReference>
<proteinExistence type="predicted"/>
<organism evidence="2 3">
    <name type="scientific">Trichomonas vaginalis (strain ATCC PRA-98 / G3)</name>
    <dbReference type="NCBI Taxonomy" id="412133"/>
    <lineage>
        <taxon>Eukaryota</taxon>
        <taxon>Metamonada</taxon>
        <taxon>Parabasalia</taxon>
        <taxon>Trichomonadida</taxon>
        <taxon>Trichomonadidae</taxon>
        <taxon>Trichomonas</taxon>
    </lineage>
</organism>
<dbReference type="InParanoid" id="A2EX56"/>
<evidence type="ECO:0000313" key="2">
    <source>
        <dbReference type="EMBL" id="EAY02776.1"/>
    </source>
</evidence>
<dbReference type="VEuPathDB" id="TrichDB:TVAGG3_0860120"/>
<accession>A2EX56</accession>
<dbReference type="KEGG" id="tva:4760616"/>
<dbReference type="AlphaFoldDB" id="A2EX56"/>
<keyword evidence="3" id="KW-1185">Reference proteome</keyword>
<feature type="region of interest" description="Disordered" evidence="1">
    <location>
        <begin position="1"/>
        <end position="67"/>
    </location>
</feature>
<name>A2EX56_TRIV3</name>
<reference evidence="2" key="1">
    <citation type="submission" date="2006-10" db="EMBL/GenBank/DDBJ databases">
        <authorList>
            <person name="Amadeo P."/>
            <person name="Zhao Q."/>
            <person name="Wortman J."/>
            <person name="Fraser-Liggett C."/>
            <person name="Carlton J."/>
        </authorList>
    </citation>
    <scope>NUCLEOTIDE SEQUENCE</scope>
    <source>
        <strain evidence="2">G3</strain>
    </source>
</reference>
<dbReference type="VEuPathDB" id="TrichDB:TVAG_370040"/>
<sequence length="67" mass="7232">MCKEADDQVPEKKVANPNAPPEPAEPTPIPQDAMETPEHKTNFDHTAPTIANAETFSDKDLSSTVSV</sequence>
<dbReference type="EMBL" id="DS113525">
    <property type="protein sequence ID" value="EAY02776.1"/>
    <property type="molecule type" value="Genomic_DNA"/>
</dbReference>
<gene>
    <name evidence="2" type="ORF">TVAG_370040</name>
</gene>
<evidence type="ECO:0000313" key="3">
    <source>
        <dbReference type="Proteomes" id="UP000001542"/>
    </source>
</evidence>
<feature type="compositionally biased region" description="Pro residues" evidence="1">
    <location>
        <begin position="18"/>
        <end position="29"/>
    </location>
</feature>
<feature type="compositionally biased region" description="Basic and acidic residues" evidence="1">
    <location>
        <begin position="1"/>
        <end position="14"/>
    </location>
</feature>
<protein>
    <submittedName>
        <fullName evidence="2">Uncharacterized protein</fullName>
    </submittedName>
</protein>
<evidence type="ECO:0000256" key="1">
    <source>
        <dbReference type="SAM" id="MobiDB-lite"/>
    </source>
</evidence>
<dbReference type="RefSeq" id="XP_001314999.1">
    <property type="nucleotide sequence ID" value="XM_001314964.1"/>
</dbReference>
<reference evidence="2" key="2">
    <citation type="journal article" date="2007" name="Science">
        <title>Draft genome sequence of the sexually transmitted pathogen Trichomonas vaginalis.</title>
        <authorList>
            <person name="Carlton J.M."/>
            <person name="Hirt R.P."/>
            <person name="Silva J.C."/>
            <person name="Delcher A.L."/>
            <person name="Schatz M."/>
            <person name="Zhao Q."/>
            <person name="Wortman J.R."/>
            <person name="Bidwell S.L."/>
            <person name="Alsmark U.C.M."/>
            <person name="Besteiro S."/>
            <person name="Sicheritz-Ponten T."/>
            <person name="Noel C.J."/>
            <person name="Dacks J.B."/>
            <person name="Foster P.G."/>
            <person name="Simillion C."/>
            <person name="Van de Peer Y."/>
            <person name="Miranda-Saavedra D."/>
            <person name="Barton G.J."/>
            <person name="Westrop G.D."/>
            <person name="Mueller S."/>
            <person name="Dessi D."/>
            <person name="Fiori P.L."/>
            <person name="Ren Q."/>
            <person name="Paulsen I."/>
            <person name="Zhang H."/>
            <person name="Bastida-Corcuera F.D."/>
            <person name="Simoes-Barbosa A."/>
            <person name="Brown M.T."/>
            <person name="Hayes R.D."/>
            <person name="Mukherjee M."/>
            <person name="Okumura C.Y."/>
            <person name="Schneider R."/>
            <person name="Smith A.J."/>
            <person name="Vanacova S."/>
            <person name="Villalvazo M."/>
            <person name="Haas B.J."/>
            <person name="Pertea M."/>
            <person name="Feldblyum T.V."/>
            <person name="Utterback T.R."/>
            <person name="Shu C.L."/>
            <person name="Osoegawa K."/>
            <person name="de Jong P.J."/>
            <person name="Hrdy I."/>
            <person name="Horvathova L."/>
            <person name="Zubacova Z."/>
            <person name="Dolezal P."/>
            <person name="Malik S.B."/>
            <person name="Logsdon J.M. Jr."/>
            <person name="Henze K."/>
            <person name="Gupta A."/>
            <person name="Wang C.C."/>
            <person name="Dunne R.L."/>
            <person name="Upcroft J.A."/>
            <person name="Upcroft P."/>
            <person name="White O."/>
            <person name="Salzberg S.L."/>
            <person name="Tang P."/>
            <person name="Chiu C.-H."/>
            <person name="Lee Y.-S."/>
            <person name="Embley T.M."/>
            <person name="Coombs G.H."/>
            <person name="Mottram J.C."/>
            <person name="Tachezy J."/>
            <person name="Fraser-Liggett C.M."/>
            <person name="Johnson P.J."/>
        </authorList>
    </citation>
    <scope>NUCLEOTIDE SEQUENCE [LARGE SCALE GENOMIC DNA]</scope>
    <source>
        <strain evidence="2">G3</strain>
    </source>
</reference>